<dbReference type="EMBL" id="JBHMBW010000032">
    <property type="protein sequence ID" value="MFB9627437.1"/>
    <property type="molecule type" value="Genomic_DNA"/>
</dbReference>
<proteinExistence type="predicted"/>
<comment type="caution">
    <text evidence="2">The sequence shown here is derived from an EMBL/GenBank/DDBJ whole genome shotgun (WGS) entry which is preliminary data.</text>
</comment>
<gene>
    <name evidence="2" type="ORF">ACFFSA_30520</name>
</gene>
<dbReference type="Proteomes" id="UP001589532">
    <property type="component" value="Unassembled WGS sequence"/>
</dbReference>
<evidence type="ECO:0000256" key="1">
    <source>
        <dbReference type="SAM" id="SignalP"/>
    </source>
</evidence>
<feature type="chain" id="PRO_5045729843" evidence="1">
    <location>
        <begin position="31"/>
        <end position="150"/>
    </location>
</feature>
<reference evidence="2 3" key="1">
    <citation type="submission" date="2024-09" db="EMBL/GenBank/DDBJ databases">
        <authorList>
            <person name="Sun Q."/>
            <person name="Mori K."/>
        </authorList>
    </citation>
    <scope>NUCLEOTIDE SEQUENCE [LARGE SCALE GENOMIC DNA]</scope>
    <source>
        <strain evidence="2 3">JCM 3143</strain>
    </source>
</reference>
<protein>
    <submittedName>
        <fullName evidence="2">Uncharacterized protein</fullName>
    </submittedName>
</protein>
<keyword evidence="1" id="KW-0732">Signal</keyword>
<keyword evidence="3" id="KW-1185">Reference proteome</keyword>
<evidence type="ECO:0000313" key="3">
    <source>
        <dbReference type="Proteomes" id="UP001589532"/>
    </source>
</evidence>
<evidence type="ECO:0000313" key="2">
    <source>
        <dbReference type="EMBL" id="MFB9627437.1"/>
    </source>
</evidence>
<dbReference type="RefSeq" id="WP_345003122.1">
    <property type="nucleotide sequence ID" value="NZ_BAAAXV010000012.1"/>
</dbReference>
<feature type="signal peptide" evidence="1">
    <location>
        <begin position="1"/>
        <end position="30"/>
    </location>
</feature>
<accession>A0ABV5S6Y7</accession>
<name>A0ABV5S6Y7_9ACTN</name>
<organism evidence="2 3">
    <name type="scientific">Nonomuraea helvata</name>
    <dbReference type="NCBI Taxonomy" id="37484"/>
    <lineage>
        <taxon>Bacteria</taxon>
        <taxon>Bacillati</taxon>
        <taxon>Actinomycetota</taxon>
        <taxon>Actinomycetes</taxon>
        <taxon>Streptosporangiales</taxon>
        <taxon>Streptosporangiaceae</taxon>
        <taxon>Nonomuraea</taxon>
    </lineage>
</organism>
<sequence>MTHIIGKAGAVLGGAGLSLVLLTSAAHATAAPTRRVKASCTMNDGHKMDFEMKYRTFGGYHRVSDIIYRWSSEVPIRLKTAHLRLTVERRGKDKKVFGETLHEKHASTDLSYDIIVDVKVPAKERLYLVVDSTLVKKGRDMRCVGRTTSV</sequence>